<dbReference type="GO" id="GO:0003729">
    <property type="term" value="F:mRNA binding"/>
    <property type="evidence" value="ECO:0007669"/>
    <property type="project" value="InterPro"/>
</dbReference>
<dbReference type="Gene3D" id="3.30.920.30">
    <property type="entry name" value="Hypothetical protein"/>
    <property type="match status" value="1"/>
</dbReference>
<dbReference type="GO" id="GO:0004519">
    <property type="term" value="F:endonuclease activity"/>
    <property type="evidence" value="ECO:0007669"/>
    <property type="project" value="UniProtKB-KW"/>
</dbReference>
<comment type="similarity">
    <text evidence="1">Belongs to the HicA mRNA interferase family.</text>
</comment>
<evidence type="ECO:0000313" key="8">
    <source>
        <dbReference type="EMBL" id="MCP3056134.1"/>
    </source>
</evidence>
<dbReference type="AlphaFoldDB" id="A0A9X2HEH2"/>
<accession>A0A9X2HEH2</accession>
<dbReference type="InterPro" id="IPR012933">
    <property type="entry name" value="HicA_mRNA_interferase"/>
</dbReference>
<dbReference type="SUPFAM" id="SSF54786">
    <property type="entry name" value="YcfA/nrd intein domain"/>
    <property type="match status" value="1"/>
</dbReference>
<gene>
    <name evidence="8" type="ORF">MJ956_13405</name>
</gene>
<keyword evidence="9" id="KW-1185">Reference proteome</keyword>
<keyword evidence="7" id="KW-0346">Stress response</keyword>
<keyword evidence="5" id="KW-0378">Hydrolase</keyword>
<sequence length="65" mass="7454">MDSRRVLARLLADGWVEVRQRGSHLQLKHPEKPGRVTLPHPKRDIPVGTLRSIEKQAGIDLRRDP</sequence>
<keyword evidence="3" id="KW-0540">Nuclease</keyword>
<organism evidence="8 9">
    <name type="scientific">Aurantimonas marianensis</name>
    <dbReference type="NCBI Taxonomy" id="2920428"/>
    <lineage>
        <taxon>Bacteria</taxon>
        <taxon>Pseudomonadati</taxon>
        <taxon>Pseudomonadota</taxon>
        <taxon>Alphaproteobacteria</taxon>
        <taxon>Hyphomicrobiales</taxon>
        <taxon>Aurantimonadaceae</taxon>
        <taxon>Aurantimonas</taxon>
    </lineage>
</organism>
<evidence type="ECO:0000256" key="5">
    <source>
        <dbReference type="ARBA" id="ARBA00022801"/>
    </source>
</evidence>
<keyword evidence="2" id="KW-1277">Toxin-antitoxin system</keyword>
<reference evidence="8" key="1">
    <citation type="submission" date="2022-03" db="EMBL/GenBank/DDBJ databases">
        <title>Aurantimonas Liuensis sp. Nov., isolated from the hadal seawater of the Mariana Trench.</title>
        <authorList>
            <person name="Liu R."/>
        </authorList>
    </citation>
    <scope>NUCLEOTIDE SEQUENCE</scope>
    <source>
        <strain evidence="8">LRZ36</strain>
    </source>
</reference>
<name>A0A9X2HEH2_9HYPH</name>
<evidence type="ECO:0000313" key="9">
    <source>
        <dbReference type="Proteomes" id="UP001155220"/>
    </source>
</evidence>
<keyword evidence="4" id="KW-0255">Endonuclease</keyword>
<keyword evidence="6" id="KW-0694">RNA-binding</keyword>
<evidence type="ECO:0000256" key="7">
    <source>
        <dbReference type="ARBA" id="ARBA00023016"/>
    </source>
</evidence>
<evidence type="ECO:0000256" key="3">
    <source>
        <dbReference type="ARBA" id="ARBA00022722"/>
    </source>
</evidence>
<protein>
    <submittedName>
        <fullName evidence="8">Type II toxin-antitoxin system HicA family toxin</fullName>
    </submittedName>
</protein>
<evidence type="ECO:0000256" key="4">
    <source>
        <dbReference type="ARBA" id="ARBA00022759"/>
    </source>
</evidence>
<dbReference type="RefSeq" id="WP_253964949.1">
    <property type="nucleotide sequence ID" value="NZ_JALHBS010000081.1"/>
</dbReference>
<evidence type="ECO:0000256" key="2">
    <source>
        <dbReference type="ARBA" id="ARBA00022649"/>
    </source>
</evidence>
<dbReference type="EMBL" id="JALHBS010000081">
    <property type="protein sequence ID" value="MCP3056134.1"/>
    <property type="molecule type" value="Genomic_DNA"/>
</dbReference>
<evidence type="ECO:0000256" key="6">
    <source>
        <dbReference type="ARBA" id="ARBA00022884"/>
    </source>
</evidence>
<comment type="caution">
    <text evidence="8">The sequence shown here is derived from an EMBL/GenBank/DDBJ whole genome shotgun (WGS) entry which is preliminary data.</text>
</comment>
<dbReference type="Proteomes" id="UP001155220">
    <property type="component" value="Unassembled WGS sequence"/>
</dbReference>
<dbReference type="InterPro" id="IPR038570">
    <property type="entry name" value="HicA_sf"/>
</dbReference>
<proteinExistence type="inferred from homology"/>
<dbReference type="Pfam" id="PF07927">
    <property type="entry name" value="HicA_toxin"/>
    <property type="match status" value="1"/>
</dbReference>
<evidence type="ECO:0000256" key="1">
    <source>
        <dbReference type="ARBA" id="ARBA00006620"/>
    </source>
</evidence>
<dbReference type="GO" id="GO:0016787">
    <property type="term" value="F:hydrolase activity"/>
    <property type="evidence" value="ECO:0007669"/>
    <property type="project" value="UniProtKB-KW"/>
</dbReference>